<proteinExistence type="predicted"/>
<dbReference type="Gene3D" id="2.40.50.1070">
    <property type="match status" value="1"/>
</dbReference>
<feature type="region of interest" description="Disordered" evidence="1">
    <location>
        <begin position="26"/>
        <end position="71"/>
    </location>
</feature>
<evidence type="ECO:0000313" key="2">
    <source>
        <dbReference type="EMBL" id="CBY14531.1"/>
    </source>
</evidence>
<dbReference type="GO" id="GO:0003723">
    <property type="term" value="F:RNA binding"/>
    <property type="evidence" value="ECO:0007669"/>
    <property type="project" value="TreeGrafter"/>
</dbReference>
<dbReference type="InterPro" id="IPR029063">
    <property type="entry name" value="SAM-dependent_MTases_sf"/>
</dbReference>
<dbReference type="OrthoDB" id="10250660at2759"/>
<gene>
    <name evidence="2" type="ORF">GSOID_T00007561001</name>
</gene>
<dbReference type="AlphaFoldDB" id="E4XY03"/>
<protein>
    <recommendedName>
        <fullName evidence="4">RRM domain-containing protein</fullName>
    </recommendedName>
</protein>
<organism evidence="2">
    <name type="scientific">Oikopleura dioica</name>
    <name type="common">Tunicate</name>
    <dbReference type="NCBI Taxonomy" id="34765"/>
    <lineage>
        <taxon>Eukaryota</taxon>
        <taxon>Metazoa</taxon>
        <taxon>Chordata</taxon>
        <taxon>Tunicata</taxon>
        <taxon>Appendicularia</taxon>
        <taxon>Copelata</taxon>
        <taxon>Oikopleuridae</taxon>
        <taxon>Oikopleura</taxon>
    </lineage>
</organism>
<dbReference type="EMBL" id="FN653302">
    <property type="protein sequence ID" value="CBY14531.1"/>
    <property type="molecule type" value="Genomic_DNA"/>
</dbReference>
<dbReference type="PANTHER" id="PTHR45904:SF2">
    <property type="entry name" value="TRNA (URACIL-5-)-METHYLTRANSFERASE HOMOLOG A"/>
    <property type="match status" value="1"/>
</dbReference>
<accession>E4XY03</accession>
<keyword evidence="3" id="KW-1185">Reference proteome</keyword>
<dbReference type="InterPro" id="IPR035979">
    <property type="entry name" value="RBD_domain_sf"/>
</dbReference>
<dbReference type="FunCoup" id="E4XY03">
    <property type="interactions" value="472"/>
</dbReference>
<feature type="region of interest" description="Disordered" evidence="1">
    <location>
        <begin position="178"/>
        <end position="204"/>
    </location>
</feature>
<dbReference type="PANTHER" id="PTHR45904">
    <property type="entry name" value="TRNA (URACIL-5-)-METHYLTRANSFERASE"/>
    <property type="match status" value="1"/>
</dbReference>
<reference evidence="2" key="1">
    <citation type="journal article" date="2010" name="Science">
        <title>Plasticity of animal genome architecture unmasked by rapid evolution of a pelagic tunicate.</title>
        <authorList>
            <person name="Denoeud F."/>
            <person name="Henriet S."/>
            <person name="Mungpakdee S."/>
            <person name="Aury J.M."/>
            <person name="Da Silva C."/>
            <person name="Brinkmann H."/>
            <person name="Mikhaleva J."/>
            <person name="Olsen L.C."/>
            <person name="Jubin C."/>
            <person name="Canestro C."/>
            <person name="Bouquet J.M."/>
            <person name="Danks G."/>
            <person name="Poulain J."/>
            <person name="Campsteijn C."/>
            <person name="Adamski M."/>
            <person name="Cross I."/>
            <person name="Yadetie F."/>
            <person name="Muffato M."/>
            <person name="Louis A."/>
            <person name="Butcher S."/>
            <person name="Tsagkogeorga G."/>
            <person name="Konrad A."/>
            <person name="Singh S."/>
            <person name="Jensen M.F."/>
            <person name="Cong E.H."/>
            <person name="Eikeseth-Otteraa H."/>
            <person name="Noel B."/>
            <person name="Anthouard V."/>
            <person name="Porcel B.M."/>
            <person name="Kachouri-Lafond R."/>
            <person name="Nishino A."/>
            <person name="Ugolini M."/>
            <person name="Chourrout P."/>
            <person name="Nishida H."/>
            <person name="Aasland R."/>
            <person name="Huzurbazar S."/>
            <person name="Westhof E."/>
            <person name="Delsuc F."/>
            <person name="Lehrach H."/>
            <person name="Reinhardt R."/>
            <person name="Weissenbach J."/>
            <person name="Roy S.W."/>
            <person name="Artiguenave F."/>
            <person name="Postlethwait J.H."/>
            <person name="Manak J.R."/>
            <person name="Thompson E.M."/>
            <person name="Jaillon O."/>
            <person name="Du Pasquier L."/>
            <person name="Boudinot P."/>
            <person name="Liberles D.A."/>
            <person name="Volff J.N."/>
            <person name="Philippe H."/>
            <person name="Lenhard B."/>
            <person name="Roest Crollius H."/>
            <person name="Wincker P."/>
            <person name="Chourrout D."/>
        </authorList>
    </citation>
    <scope>NUCLEOTIDE SEQUENCE [LARGE SCALE GENOMIC DNA]</scope>
</reference>
<dbReference type="SUPFAM" id="SSF53335">
    <property type="entry name" value="S-adenosyl-L-methionine-dependent methyltransferases"/>
    <property type="match status" value="1"/>
</dbReference>
<sequence>MVVEGCKRANEENICDIETKKEKLEVLPKSEETEDKIKVESDAEQVKSEPVETPEKIKEENKSDPVKLEENKADPVKLEADSKLGPVLGHGQDKGLFTSEIFKVELGPIPKMIGYGDLKKFITKNLTMKAHKIKYVKQHGKVFICFANDEERDLARKQLDGLPLKKETLVAKIAGAAKDKMTRKNRDEAKSEEPKKPDLRTTKEKLLDVTSPWRQIPYDKQVTDKFDKSKSNCAKISNLLKHATNYRSCPVSWPVENIDSTTKLSFPMEECIKADAVHGYRNKCEFSYGRNEEKEKMVGFRVGRYVDQNLTVESACDICIVRESMKKALVFLEEHVKTSKFDVYCPASYEGHWQTVMMRSSGSDQDPIEDGVLKADVNSGLVLTFTFIRNEISDEELAIARSEVKDIGEKCESISGVVFNWKNTRGKEGERTLVYGTDLIVAQVMGKKFEVSPDSFFQTHYHQCAKLYNELGSLGTKYCQKEKIRISQNF</sequence>
<evidence type="ECO:0000313" key="3">
    <source>
        <dbReference type="Proteomes" id="UP000001307"/>
    </source>
</evidence>
<dbReference type="SUPFAM" id="SSF54928">
    <property type="entry name" value="RNA-binding domain, RBD"/>
    <property type="match status" value="1"/>
</dbReference>
<dbReference type="InterPro" id="IPR045850">
    <property type="entry name" value="TRM2_met"/>
</dbReference>
<name>E4XY03_OIKDI</name>
<evidence type="ECO:0008006" key="4">
    <source>
        <dbReference type="Google" id="ProtNLM"/>
    </source>
</evidence>
<evidence type="ECO:0000256" key="1">
    <source>
        <dbReference type="SAM" id="MobiDB-lite"/>
    </source>
</evidence>
<dbReference type="Proteomes" id="UP000001307">
    <property type="component" value="Unassembled WGS sequence"/>
</dbReference>
<dbReference type="InParanoid" id="E4XY03"/>